<proteinExistence type="predicted"/>
<accession>A0AAW2WV55</accession>
<dbReference type="InterPro" id="IPR025558">
    <property type="entry name" value="DUF4283"/>
</dbReference>
<reference evidence="3" key="1">
    <citation type="submission" date="2020-06" db="EMBL/GenBank/DDBJ databases">
        <authorList>
            <person name="Li T."/>
            <person name="Hu X."/>
            <person name="Zhang T."/>
            <person name="Song X."/>
            <person name="Zhang H."/>
            <person name="Dai N."/>
            <person name="Sheng W."/>
            <person name="Hou X."/>
            <person name="Wei L."/>
        </authorList>
    </citation>
    <scope>NUCLEOTIDE SEQUENCE</scope>
    <source>
        <strain evidence="3">KEN1</strain>
        <tissue evidence="3">Leaf</tissue>
    </source>
</reference>
<evidence type="ECO:0000256" key="1">
    <source>
        <dbReference type="SAM" id="Phobius"/>
    </source>
</evidence>
<evidence type="ECO:0000259" key="2">
    <source>
        <dbReference type="Pfam" id="PF14111"/>
    </source>
</evidence>
<feature type="domain" description="DUF4283" evidence="2">
    <location>
        <begin position="84"/>
        <end position="161"/>
    </location>
</feature>
<comment type="caution">
    <text evidence="3">The sequence shown here is derived from an EMBL/GenBank/DDBJ whole genome shotgun (WGS) entry which is preliminary data.</text>
</comment>
<dbReference type="Pfam" id="PF14111">
    <property type="entry name" value="DUF4283"/>
    <property type="match status" value="1"/>
</dbReference>
<sequence length="181" mass="20936">MGRLLTLARHHPHRVFRLPRRRRLGCILSTSVMFHLLRLCFLLMPLLDAFHNSSRKTLSYVPPTVQNGKVIVRPSLDIIRSGSQRWSNTAVGYFLGRRPYFHHVNEFVRSVWPMVREVTATSNGFFFFQFKMNAAMEEVIEGGPWLFQGQPIVLQKWEPGMVLRKLQHTQVPCGSNCVICS</sequence>
<evidence type="ECO:0000313" key="3">
    <source>
        <dbReference type="EMBL" id="KAL0444824.1"/>
    </source>
</evidence>
<feature type="transmembrane region" description="Helical" evidence="1">
    <location>
        <begin position="24"/>
        <end position="47"/>
    </location>
</feature>
<keyword evidence="1" id="KW-0812">Transmembrane</keyword>
<organism evidence="3">
    <name type="scientific">Sesamum latifolium</name>
    <dbReference type="NCBI Taxonomy" id="2727402"/>
    <lineage>
        <taxon>Eukaryota</taxon>
        <taxon>Viridiplantae</taxon>
        <taxon>Streptophyta</taxon>
        <taxon>Embryophyta</taxon>
        <taxon>Tracheophyta</taxon>
        <taxon>Spermatophyta</taxon>
        <taxon>Magnoliopsida</taxon>
        <taxon>eudicotyledons</taxon>
        <taxon>Gunneridae</taxon>
        <taxon>Pentapetalae</taxon>
        <taxon>asterids</taxon>
        <taxon>lamiids</taxon>
        <taxon>Lamiales</taxon>
        <taxon>Pedaliaceae</taxon>
        <taxon>Sesamum</taxon>
    </lineage>
</organism>
<reference evidence="3" key="2">
    <citation type="journal article" date="2024" name="Plant">
        <title>Genomic evolution and insights into agronomic trait innovations of Sesamum species.</title>
        <authorList>
            <person name="Miao H."/>
            <person name="Wang L."/>
            <person name="Qu L."/>
            <person name="Liu H."/>
            <person name="Sun Y."/>
            <person name="Le M."/>
            <person name="Wang Q."/>
            <person name="Wei S."/>
            <person name="Zheng Y."/>
            <person name="Lin W."/>
            <person name="Duan Y."/>
            <person name="Cao H."/>
            <person name="Xiong S."/>
            <person name="Wang X."/>
            <person name="Wei L."/>
            <person name="Li C."/>
            <person name="Ma Q."/>
            <person name="Ju M."/>
            <person name="Zhao R."/>
            <person name="Li G."/>
            <person name="Mu C."/>
            <person name="Tian Q."/>
            <person name="Mei H."/>
            <person name="Zhang T."/>
            <person name="Gao T."/>
            <person name="Zhang H."/>
        </authorList>
    </citation>
    <scope>NUCLEOTIDE SEQUENCE</scope>
    <source>
        <strain evidence="3">KEN1</strain>
    </source>
</reference>
<gene>
    <name evidence="3" type="ORF">Slati_2205100</name>
</gene>
<dbReference type="EMBL" id="JACGWN010000007">
    <property type="protein sequence ID" value="KAL0444824.1"/>
    <property type="molecule type" value="Genomic_DNA"/>
</dbReference>
<dbReference type="PANTHER" id="PTHR31286">
    <property type="entry name" value="GLYCINE-RICH CELL WALL STRUCTURAL PROTEIN 1.8-LIKE"/>
    <property type="match status" value="1"/>
</dbReference>
<dbReference type="PANTHER" id="PTHR31286:SF99">
    <property type="entry name" value="DUF4283 DOMAIN-CONTAINING PROTEIN"/>
    <property type="match status" value="1"/>
</dbReference>
<dbReference type="AlphaFoldDB" id="A0AAW2WV55"/>
<dbReference type="InterPro" id="IPR040256">
    <property type="entry name" value="At4g02000-like"/>
</dbReference>
<protein>
    <recommendedName>
        <fullName evidence="2">DUF4283 domain-containing protein</fullName>
    </recommendedName>
</protein>
<keyword evidence="1" id="KW-0472">Membrane</keyword>
<keyword evidence="1" id="KW-1133">Transmembrane helix</keyword>
<name>A0AAW2WV55_9LAMI</name>